<organism evidence="1">
    <name type="scientific">marine sediment metagenome</name>
    <dbReference type="NCBI Taxonomy" id="412755"/>
    <lineage>
        <taxon>unclassified sequences</taxon>
        <taxon>metagenomes</taxon>
        <taxon>ecological metagenomes</taxon>
    </lineage>
</organism>
<accession>X1P911</accession>
<comment type="caution">
    <text evidence="1">The sequence shown here is derived from an EMBL/GenBank/DDBJ whole genome shotgun (WGS) entry which is preliminary data.</text>
</comment>
<name>X1P911_9ZZZZ</name>
<dbReference type="EMBL" id="BARV01027278">
    <property type="protein sequence ID" value="GAI35480.1"/>
    <property type="molecule type" value="Genomic_DNA"/>
</dbReference>
<sequence>MTTKAQVQGLGEFAHRGFTLAHLGCEVVLLLHEGERIASFYQTGATEASLQHECAKHLVMKHGWELTD</sequence>
<reference evidence="1" key="1">
    <citation type="journal article" date="2014" name="Front. Microbiol.">
        <title>High frequency of phylogenetically diverse reductive dehalogenase-homologous genes in deep subseafloor sedimentary metagenomes.</title>
        <authorList>
            <person name="Kawai M."/>
            <person name="Futagami T."/>
            <person name="Toyoda A."/>
            <person name="Takaki Y."/>
            <person name="Nishi S."/>
            <person name="Hori S."/>
            <person name="Arai W."/>
            <person name="Tsubouchi T."/>
            <person name="Morono Y."/>
            <person name="Uchiyama I."/>
            <person name="Ito T."/>
            <person name="Fujiyama A."/>
            <person name="Inagaki F."/>
            <person name="Takami H."/>
        </authorList>
    </citation>
    <scope>NUCLEOTIDE SEQUENCE</scope>
    <source>
        <strain evidence="1">Expedition CK06-06</strain>
    </source>
</reference>
<dbReference type="AlphaFoldDB" id="X1P911"/>
<gene>
    <name evidence="1" type="ORF">S06H3_43925</name>
</gene>
<evidence type="ECO:0000313" key="1">
    <source>
        <dbReference type="EMBL" id="GAI35480.1"/>
    </source>
</evidence>
<proteinExistence type="predicted"/>
<protein>
    <submittedName>
        <fullName evidence="1">Uncharacterized protein</fullName>
    </submittedName>
</protein>